<dbReference type="EMBL" id="HBIB01022468">
    <property type="protein sequence ID" value="CAE0252432.1"/>
    <property type="molecule type" value="Transcribed_RNA"/>
</dbReference>
<evidence type="ECO:0000256" key="2">
    <source>
        <dbReference type="SAM" id="MobiDB-lite"/>
    </source>
</evidence>
<accession>A0A7S3DBB6</accession>
<sequence>MAEQSVKEIKMELDVESISDSTERESVQSLPDTPNSYGVRLCFGTDSDGGSDVISIATSGQYTPNTVLSECDVEVLSSMDESEMESEVEVEGLGYIDLTSDLAEHEWCGQEERERESAAKRRRQKKAGGEEEEEEDEDEAERTAKPRRSAVMRARVLEHLIEKKGSTLSSRILDDIRQEVEEEVEQLKADMREVEERARQARREVREGQSEGAAYLLAINALHAEKAKLAVPTLLDMSDTLDIDLLQLTEPHLAQVIGTDCVVGIEGITSSVMRTVTAYRDRIQHDDGRSPSSSSTLSSSSSSYVSGDVRSTSALSTFLAGQVPAGIHENDAIVSAASSLSTSPPCHASEWRCAFGRAWSDLRRTLHTWQALEGRIEEELKKESTSADFERLSALLKELELSGVDNEEAEKALKERMHAVTNAATGLTCWRCDARPAVLRFFPCQHKCLCMECAGGVLQSEEDLAYLKKMGFHSVKPDSFVRCCECEEKAMMLSTH</sequence>
<feature type="compositionally biased region" description="Acidic residues" evidence="2">
    <location>
        <begin position="130"/>
        <end position="140"/>
    </location>
</feature>
<feature type="compositionally biased region" description="Basic and acidic residues" evidence="2">
    <location>
        <begin position="107"/>
        <end position="119"/>
    </location>
</feature>
<feature type="region of interest" description="Disordered" evidence="2">
    <location>
        <begin position="16"/>
        <end position="38"/>
    </location>
</feature>
<feature type="region of interest" description="Disordered" evidence="2">
    <location>
        <begin position="282"/>
        <end position="305"/>
    </location>
</feature>
<evidence type="ECO:0000256" key="1">
    <source>
        <dbReference type="SAM" id="Coils"/>
    </source>
</evidence>
<protein>
    <submittedName>
        <fullName evidence="3">Uncharacterized protein</fullName>
    </submittedName>
</protein>
<proteinExistence type="predicted"/>
<keyword evidence="1" id="KW-0175">Coiled coil</keyword>
<dbReference type="AlphaFoldDB" id="A0A7S3DBB6"/>
<evidence type="ECO:0000313" key="3">
    <source>
        <dbReference type="EMBL" id="CAE0252432.1"/>
    </source>
</evidence>
<feature type="coiled-coil region" evidence="1">
    <location>
        <begin position="170"/>
        <end position="211"/>
    </location>
</feature>
<gene>
    <name evidence="3" type="ORF">PBIL07802_LOCUS14659</name>
</gene>
<feature type="region of interest" description="Disordered" evidence="2">
    <location>
        <begin position="107"/>
        <end position="147"/>
    </location>
</feature>
<feature type="compositionally biased region" description="Low complexity" evidence="2">
    <location>
        <begin position="290"/>
        <end position="305"/>
    </location>
</feature>
<name>A0A7S3DBB6_9EUKA</name>
<reference evidence="3" key="1">
    <citation type="submission" date="2021-01" db="EMBL/GenBank/DDBJ databases">
        <authorList>
            <person name="Corre E."/>
            <person name="Pelletier E."/>
            <person name="Niang G."/>
            <person name="Scheremetjew M."/>
            <person name="Finn R."/>
            <person name="Kale V."/>
            <person name="Holt S."/>
            <person name="Cochrane G."/>
            <person name="Meng A."/>
            <person name="Brown T."/>
            <person name="Cohen L."/>
        </authorList>
    </citation>
    <scope>NUCLEOTIDE SEQUENCE</scope>
    <source>
        <strain evidence="3">NIES-2562</strain>
    </source>
</reference>
<feature type="compositionally biased region" description="Polar residues" evidence="2">
    <location>
        <begin position="27"/>
        <end position="36"/>
    </location>
</feature>
<organism evidence="3">
    <name type="scientific">Palpitomonas bilix</name>
    <dbReference type="NCBI Taxonomy" id="652834"/>
    <lineage>
        <taxon>Eukaryota</taxon>
        <taxon>Eukaryota incertae sedis</taxon>
    </lineage>
</organism>